<proteinExistence type="predicted"/>
<dbReference type="Pfam" id="PF01883">
    <property type="entry name" value="FeS_assembly_P"/>
    <property type="match status" value="1"/>
</dbReference>
<dbReference type="InterPro" id="IPR002744">
    <property type="entry name" value="MIP18-like"/>
</dbReference>
<dbReference type="Gene3D" id="3.30.300.130">
    <property type="entry name" value="Fe-S cluster assembly (FSCA)"/>
    <property type="match status" value="1"/>
</dbReference>
<dbReference type="PANTHER" id="PTHR42831:SF3">
    <property type="entry name" value="1,2-PHENYLACETYL-COA EPOXIDASE, SUBUNIT D-RELATED"/>
    <property type="match status" value="1"/>
</dbReference>
<feature type="domain" description="MIP18 family-like" evidence="1">
    <location>
        <begin position="10"/>
        <end position="63"/>
    </location>
</feature>
<dbReference type="InterPro" id="IPR034904">
    <property type="entry name" value="FSCA_dom_sf"/>
</dbReference>
<protein>
    <submittedName>
        <fullName evidence="3">Phenylacetate-CoA oxygenase subunit PaaJ</fullName>
    </submittedName>
</protein>
<dbReference type="InterPro" id="IPR052339">
    <property type="entry name" value="Fe-S_Maturation_MIP18"/>
</dbReference>
<reference evidence="3" key="1">
    <citation type="submission" date="2021-01" db="EMBL/GenBank/DDBJ databases">
        <title>Whole genome shotgun sequence of Actinoplanes ferrugineus NBRC 15555.</title>
        <authorList>
            <person name="Komaki H."/>
            <person name="Tamura T."/>
        </authorList>
    </citation>
    <scope>NUCLEOTIDE SEQUENCE</scope>
    <source>
        <strain evidence="3">NBRC 15555</strain>
    </source>
</reference>
<gene>
    <name evidence="3" type="primary">paaD_2</name>
    <name evidence="3" type="ORF">Afe05nite_72110</name>
</gene>
<organism evidence="3 4">
    <name type="scientific">Paractinoplanes ferrugineus</name>
    <dbReference type="NCBI Taxonomy" id="113564"/>
    <lineage>
        <taxon>Bacteria</taxon>
        <taxon>Bacillati</taxon>
        <taxon>Actinomycetota</taxon>
        <taxon>Actinomycetes</taxon>
        <taxon>Micromonosporales</taxon>
        <taxon>Micromonosporaceae</taxon>
        <taxon>Paractinoplanes</taxon>
    </lineage>
</organism>
<dbReference type="EMBL" id="BOMM01000065">
    <property type="protein sequence ID" value="GIE15371.1"/>
    <property type="molecule type" value="Genomic_DNA"/>
</dbReference>
<evidence type="ECO:0000313" key="4">
    <source>
        <dbReference type="Proteomes" id="UP000598174"/>
    </source>
</evidence>
<dbReference type="SUPFAM" id="SSF117916">
    <property type="entry name" value="Fe-S cluster assembly (FSCA) domain-like"/>
    <property type="match status" value="1"/>
</dbReference>
<dbReference type="AlphaFoldDB" id="A0A919J5S7"/>
<keyword evidence="4" id="KW-1185">Reference proteome</keyword>
<feature type="domain" description="PaaD zinc beta ribbon" evidence="2">
    <location>
        <begin position="116"/>
        <end position="161"/>
    </location>
</feature>
<dbReference type="InterPro" id="IPR056572">
    <property type="entry name" value="Zn_ribbon_PaaD"/>
</dbReference>
<sequence length="163" mass="16940">MVNAATVAGSVVDPELPFVTLADLGIVRDVREGADGIVVTITPTYTGCPAMEAIRDDIVRALDEAGFGRAHVRTVLSPAWTTDWISESGKAKLAAAGIAPPGAAPRRTGGPVPLVLGGRSAAVTCPHCGHGETEQLAAFSATACKDLRRCPACREPFEHVKEI</sequence>
<name>A0A919J5S7_9ACTN</name>
<evidence type="ECO:0000259" key="2">
    <source>
        <dbReference type="Pfam" id="PF23451"/>
    </source>
</evidence>
<evidence type="ECO:0000313" key="3">
    <source>
        <dbReference type="EMBL" id="GIE15371.1"/>
    </source>
</evidence>
<dbReference type="PANTHER" id="PTHR42831">
    <property type="entry name" value="FE-S PROTEIN MATURATION AUXILIARY FACTOR YITW"/>
    <property type="match status" value="1"/>
</dbReference>
<comment type="caution">
    <text evidence="3">The sequence shown here is derived from an EMBL/GenBank/DDBJ whole genome shotgun (WGS) entry which is preliminary data.</text>
</comment>
<dbReference type="InterPro" id="IPR011883">
    <property type="entry name" value="PaaD-like"/>
</dbReference>
<dbReference type="Proteomes" id="UP000598174">
    <property type="component" value="Unassembled WGS sequence"/>
</dbReference>
<evidence type="ECO:0000259" key="1">
    <source>
        <dbReference type="Pfam" id="PF01883"/>
    </source>
</evidence>
<dbReference type="Pfam" id="PF23451">
    <property type="entry name" value="Zn_ribbon_PaaD"/>
    <property type="match status" value="1"/>
</dbReference>
<accession>A0A919J5S7</accession>
<dbReference type="NCBIfam" id="TIGR02159">
    <property type="entry name" value="PA_CoA_Oxy4"/>
    <property type="match status" value="1"/>
</dbReference>